<dbReference type="AlphaFoldDB" id="A0A7C8VWH0"/>
<feature type="chain" id="PRO_5028951633" description="SCP domain-containing protein" evidence="2">
    <location>
        <begin position="20"/>
        <end position="551"/>
    </location>
</feature>
<accession>A0A7C8VWH0</accession>
<gene>
    <name evidence="3" type="ORF">TWF970_003230</name>
</gene>
<feature type="region of interest" description="Disordered" evidence="1">
    <location>
        <begin position="203"/>
        <end position="225"/>
    </location>
</feature>
<feature type="compositionally biased region" description="Acidic residues" evidence="1">
    <location>
        <begin position="211"/>
        <end position="225"/>
    </location>
</feature>
<evidence type="ECO:0008006" key="5">
    <source>
        <dbReference type="Google" id="ProtNLM"/>
    </source>
</evidence>
<evidence type="ECO:0000313" key="3">
    <source>
        <dbReference type="EMBL" id="KAF3289452.1"/>
    </source>
</evidence>
<dbReference type="OrthoDB" id="5388972at2759"/>
<evidence type="ECO:0000256" key="1">
    <source>
        <dbReference type="SAM" id="MobiDB-lite"/>
    </source>
</evidence>
<dbReference type="EMBL" id="JAABOJ010000002">
    <property type="protein sequence ID" value="KAF3289452.1"/>
    <property type="molecule type" value="Genomic_DNA"/>
</dbReference>
<dbReference type="Proteomes" id="UP000474640">
    <property type="component" value="Unassembled WGS sequence"/>
</dbReference>
<name>A0A7C8VWH0_ORBOL</name>
<feature type="signal peptide" evidence="2">
    <location>
        <begin position="1"/>
        <end position="19"/>
    </location>
</feature>
<comment type="caution">
    <text evidence="3">The sequence shown here is derived from an EMBL/GenBank/DDBJ whole genome shotgun (WGS) entry which is preliminary data.</text>
</comment>
<reference evidence="3 4" key="1">
    <citation type="submission" date="2020-01" db="EMBL/GenBank/DDBJ databases">
        <authorList>
            <person name="Palmer J.M."/>
        </authorList>
    </citation>
    <scope>NUCLEOTIDE SEQUENCE [LARGE SCALE GENOMIC DNA]</scope>
    <source>
        <strain evidence="3 4">TWF970</strain>
    </source>
</reference>
<evidence type="ECO:0000313" key="4">
    <source>
        <dbReference type="Proteomes" id="UP000474640"/>
    </source>
</evidence>
<sequence>MVTSKLLLGAILSSTSVLGAYIPHAPRAEPSKPHTTSGMGGYRTVSITSAGSVVSTMVYNKSMTMHGTGTGTGGTYMPSMTAYPTMKPGHNKTSSMKMSSYMEDEDDDMEETSTYMMGGMTSTYGFDDMDDMTSTMMDDDMATAYPTMNPKHNMTKSHMMDDDDDEVPTQTKLAVTFTGVSSMMMTSTMMDDEMETAMPTTDYEDYMPSSTDDEDMPEETSTMEDEYMPEKTSTMEDDMPEPTSTMEDEYMPEQTSTMEDDMPEATSTMEDEYMPEKTSTMEGEDMPEQTSTMAYDDMQSTMMTEMSSTMAMTTEMPTMTAMSTTTTMMMMMSMPASSSVTATPVAAIPTSPPVNIFTDKSRYQSYSKIPQDQLVYISNHIFEEVDKWGKIKLTANAELQNSMVAGKAWFEREKEKNGKDSICTAPAYTSGEPQDTLIYCNKESRYGIRINNLMDAAWSETCWDIVNNAVWLSQAITSGNVGIPEGEVPEYYMTANNPIPTRFFQHKEIQVTEGRPWNVTGQVFKGGNPLRMAYITLENPGCPDAWKNVEA</sequence>
<evidence type="ECO:0000256" key="2">
    <source>
        <dbReference type="SAM" id="SignalP"/>
    </source>
</evidence>
<keyword evidence="2" id="KW-0732">Signal</keyword>
<organism evidence="3 4">
    <name type="scientific">Orbilia oligospora</name>
    <name type="common">Nematode-trapping fungus</name>
    <name type="synonym">Arthrobotrys oligospora</name>
    <dbReference type="NCBI Taxonomy" id="2813651"/>
    <lineage>
        <taxon>Eukaryota</taxon>
        <taxon>Fungi</taxon>
        <taxon>Dikarya</taxon>
        <taxon>Ascomycota</taxon>
        <taxon>Pezizomycotina</taxon>
        <taxon>Orbiliomycetes</taxon>
        <taxon>Orbiliales</taxon>
        <taxon>Orbiliaceae</taxon>
        <taxon>Orbilia</taxon>
    </lineage>
</organism>
<protein>
    <recommendedName>
        <fullName evidence="5">SCP domain-containing protein</fullName>
    </recommendedName>
</protein>
<proteinExistence type="predicted"/>